<organism evidence="2">
    <name type="scientific">mine drainage metagenome</name>
    <dbReference type="NCBI Taxonomy" id="410659"/>
    <lineage>
        <taxon>unclassified sequences</taxon>
        <taxon>metagenomes</taxon>
        <taxon>ecological metagenomes</taxon>
    </lineage>
</organism>
<name>E6QC16_9ZZZZ</name>
<comment type="caution">
    <text evidence="2">The sequence shown here is derived from an EMBL/GenBank/DDBJ whole genome shotgun (WGS) entry which is preliminary data.</text>
</comment>
<dbReference type="Gene3D" id="3.90.1570.50">
    <property type="match status" value="1"/>
</dbReference>
<dbReference type="Pfam" id="PF18766">
    <property type="entry name" value="SWI2_SNF2"/>
    <property type="match status" value="1"/>
</dbReference>
<dbReference type="GO" id="GO:0009035">
    <property type="term" value="F:type I site-specific deoxyribonuclease activity"/>
    <property type="evidence" value="ECO:0007669"/>
    <property type="project" value="UniProtKB-EC"/>
</dbReference>
<dbReference type="GO" id="GO:0005524">
    <property type="term" value="F:ATP binding"/>
    <property type="evidence" value="ECO:0007669"/>
    <property type="project" value="UniProtKB-KW"/>
</dbReference>
<reference evidence="2" key="1">
    <citation type="submission" date="2009-10" db="EMBL/GenBank/DDBJ databases">
        <title>Diversity of trophic interactions inside an arsenic-rich microbial ecosystem.</title>
        <authorList>
            <person name="Bertin P.N."/>
            <person name="Heinrich-Salmeron A."/>
            <person name="Pelletier E."/>
            <person name="Goulhen-Chollet F."/>
            <person name="Arsene-Ploetze F."/>
            <person name="Gallien S."/>
            <person name="Calteau A."/>
            <person name="Vallenet D."/>
            <person name="Casiot C."/>
            <person name="Chane-Woon-Ming B."/>
            <person name="Giloteaux L."/>
            <person name="Barakat M."/>
            <person name="Bonnefoy V."/>
            <person name="Bruneel O."/>
            <person name="Chandler M."/>
            <person name="Cleiss J."/>
            <person name="Duran R."/>
            <person name="Elbaz-Poulichet F."/>
            <person name="Fonknechten N."/>
            <person name="Lauga B."/>
            <person name="Mornico D."/>
            <person name="Ortet P."/>
            <person name="Schaeffer C."/>
            <person name="Siguier P."/>
            <person name="Alexander Thil Smith A."/>
            <person name="Van Dorsselaer A."/>
            <person name="Weissenbach J."/>
            <person name="Medigue C."/>
            <person name="Le Paslier D."/>
        </authorList>
    </citation>
    <scope>NUCLEOTIDE SEQUENCE</scope>
</reference>
<dbReference type="PANTHER" id="PTHR42927:SF1">
    <property type="entry name" value="HELICASE SUPERFAMILY 1 AND 2 DOMAIN-CONTAINING PROTEIN"/>
    <property type="match status" value="1"/>
</dbReference>
<dbReference type="EMBL" id="CABP01000082">
    <property type="protein sequence ID" value="CBI04742.1"/>
    <property type="molecule type" value="Genomic_DNA"/>
</dbReference>
<protein>
    <submittedName>
        <fullName evidence="2">Type I site-specific restriction-modification system, R subunit</fullName>
    </submittedName>
</protein>
<dbReference type="AlphaFoldDB" id="E6QC16"/>
<dbReference type="Gene3D" id="3.40.50.300">
    <property type="entry name" value="P-loop containing nucleotide triphosphate hydrolases"/>
    <property type="match status" value="2"/>
</dbReference>
<evidence type="ECO:0000259" key="1">
    <source>
        <dbReference type="SMART" id="SM00487"/>
    </source>
</evidence>
<dbReference type="InterPro" id="IPR055180">
    <property type="entry name" value="HsdR_RecA-like_helicase_dom_2"/>
</dbReference>
<dbReference type="InterPro" id="IPR027417">
    <property type="entry name" value="P-loop_NTPase"/>
</dbReference>
<accession>E6QC16</accession>
<evidence type="ECO:0000313" key="2">
    <source>
        <dbReference type="EMBL" id="CBI04742.1"/>
    </source>
</evidence>
<dbReference type="InterPro" id="IPR040980">
    <property type="entry name" value="SWI2_SNF2"/>
</dbReference>
<proteinExistence type="predicted"/>
<gene>
    <name evidence="2" type="ORF">CARN5_1785</name>
</gene>
<dbReference type="SUPFAM" id="SSF52540">
    <property type="entry name" value="P-loop containing nucleoside triphosphate hydrolases"/>
    <property type="match status" value="1"/>
</dbReference>
<feature type="domain" description="Helicase ATP-binding" evidence="1">
    <location>
        <begin position="282"/>
        <end position="533"/>
    </location>
</feature>
<dbReference type="Pfam" id="PF04313">
    <property type="entry name" value="HSDR_N"/>
    <property type="match status" value="1"/>
</dbReference>
<dbReference type="PANTHER" id="PTHR42927">
    <property type="entry name" value="HELICASE SUPERFAMILY 1 AND 2 DOMAIN-CONTAINING PROTEIN"/>
    <property type="match status" value="1"/>
</dbReference>
<dbReference type="Pfam" id="PF22679">
    <property type="entry name" value="T1R_D3-like"/>
    <property type="match status" value="1"/>
</dbReference>
<dbReference type="InterPro" id="IPR014001">
    <property type="entry name" value="Helicase_ATP-bd"/>
</dbReference>
<sequence>MSIHQEIQFESEICADMAAAGWLHTPPQDNTVSPDASGYNAEFAIFPDDLRDWMAASQPETWEKLVQGHGDRALTEVMARLRKALDTQGTLYVLRHGIEMLGLRHPIALAQFKPASGMNPELAARYRANRLRVIRQVHYSAHDTGRSLDLVLFLNGLPIATAELKTDYTQAVENAIYQYKRDRNPRPPERNTPEPLLSFPGGALVHFAVSNSEVTMTTKLAGMETRFLPFNQGNHGGAGNPANPSGIATDYLWKSVWAPASWLQILGRYLVPVRDKKKQLKSVVFPRYHQLDSTRKIVSAVLRDGAGDKYLIQHSAGSGKTHSIAWTAHMLAELHDDQDRKVFDSVIVVSDRTVLDEQLQEALMAHQRTAGVVAVVKGEGASKSRELSEALAANKQIIACTLQTFPFTLQYIQELAATRGKRFAVVADEAHSSQTNETAARLKVILSGSIPLQGAATARDRTALEMDEVEEVSVEDVLAAEMEARAAGKETGITYVAFTATPKDKTLQLFGTRPYPERPPNDEDNKPEPFHVYSMRQAIEEEFILDVLKNYTPYQLAFQLAHETSGQQEGKKPPVVDAGTATAGIMGWVQLHSYNIAQHVQIVVEHFRKHVAPLLGGQAKAMVVTSSRLEAVRWHLAMRKYIASRGYALNTLVAFSGEVEDTESFDKPVSETSRDLNPGLKGRSIRNAFSSENGHRGEYAILLVANKFQTGFDEPLLCGMYVHKRLDGIQAVQTLSRLNRAYPGKDTTFVVDFVNKGEDILKAFQPYYETAELAGVSNPDSIYDLRAKLDAQEFYTVEDVETVVSAVLQGGKQARVDAVLRPVADALLQRFARARVIWQQHQPDDGDSAPAQAAKAEMDALWLFKKDMGTYVRSYSFLSQIFDYGNTDIEKRAIFFKLLHRLLTFGRDIEEVDLSELALTHHTLKELATEKLYLIGGEKLTPSEAGGGMVRDKHRESLDAIIQRVNEIFVGHISENDKLVYVNDVIMGKLMDCELLIEQAANNTKEQFANSPDLDRLILDAIMEAMASFTSMSTQALESARIRTELKDILLGPAGLYERLRDRTRGK</sequence>
<dbReference type="InterPro" id="IPR007409">
    <property type="entry name" value="Restrct_endonuc_type1_HsdR_N"/>
</dbReference>
<dbReference type="GO" id="GO:0003677">
    <property type="term" value="F:DNA binding"/>
    <property type="evidence" value="ECO:0007669"/>
    <property type="project" value="UniProtKB-KW"/>
</dbReference>
<dbReference type="GO" id="GO:0009307">
    <property type="term" value="P:DNA restriction-modification system"/>
    <property type="evidence" value="ECO:0007669"/>
    <property type="project" value="UniProtKB-KW"/>
</dbReference>
<dbReference type="SMART" id="SM00487">
    <property type="entry name" value="DEXDc"/>
    <property type="match status" value="1"/>
</dbReference>